<evidence type="ECO:0000256" key="4">
    <source>
        <dbReference type="ARBA" id="ARBA00022723"/>
    </source>
</evidence>
<dbReference type="Pfam" id="PF01328">
    <property type="entry name" value="Peroxidase_2"/>
    <property type="match status" value="1"/>
</dbReference>
<evidence type="ECO:0000256" key="2">
    <source>
        <dbReference type="ARBA" id="ARBA00022559"/>
    </source>
</evidence>
<accession>A0A8H3I708</accession>
<dbReference type="Proteomes" id="UP000664169">
    <property type="component" value="Unassembled WGS sequence"/>
</dbReference>
<dbReference type="PROSITE" id="PS51405">
    <property type="entry name" value="HEME_HALOPEROXIDASE"/>
    <property type="match status" value="1"/>
</dbReference>
<evidence type="ECO:0000256" key="8">
    <source>
        <dbReference type="SAM" id="SignalP"/>
    </source>
</evidence>
<feature type="signal peptide" evidence="8">
    <location>
        <begin position="1"/>
        <end position="17"/>
    </location>
</feature>
<keyword evidence="6" id="KW-0408">Iron</keyword>
<feature type="chain" id="PRO_5034218399" description="Heme haloperoxidase family profile domain-containing protein" evidence="8">
    <location>
        <begin position="18"/>
        <end position="419"/>
    </location>
</feature>
<evidence type="ECO:0000256" key="5">
    <source>
        <dbReference type="ARBA" id="ARBA00023002"/>
    </source>
</evidence>
<dbReference type="GO" id="GO:0004601">
    <property type="term" value="F:peroxidase activity"/>
    <property type="evidence" value="ECO:0007669"/>
    <property type="project" value="UniProtKB-KW"/>
</dbReference>
<keyword evidence="2" id="KW-0575">Peroxidase</keyword>
<dbReference type="InterPro" id="IPR036851">
    <property type="entry name" value="Chloroperoxidase-like_sf"/>
</dbReference>
<dbReference type="Gene3D" id="1.10.489.10">
    <property type="entry name" value="Chloroperoxidase-like"/>
    <property type="match status" value="1"/>
</dbReference>
<evidence type="ECO:0000313" key="11">
    <source>
        <dbReference type="Proteomes" id="UP000664169"/>
    </source>
</evidence>
<protein>
    <recommendedName>
        <fullName evidence="9">Heme haloperoxidase family profile domain-containing protein</fullName>
    </recommendedName>
</protein>
<evidence type="ECO:0000256" key="1">
    <source>
        <dbReference type="ARBA" id="ARBA00001970"/>
    </source>
</evidence>
<dbReference type="InterPro" id="IPR000028">
    <property type="entry name" value="Chloroperoxidase"/>
</dbReference>
<dbReference type="PANTHER" id="PTHR33577">
    <property type="entry name" value="STERIGMATOCYSTIN BIOSYNTHESIS PEROXIDASE STCC-RELATED"/>
    <property type="match status" value="1"/>
</dbReference>
<evidence type="ECO:0000313" key="10">
    <source>
        <dbReference type="EMBL" id="CAF9917272.1"/>
    </source>
</evidence>
<comment type="caution">
    <text evidence="10">The sequence shown here is derived from an EMBL/GenBank/DDBJ whole genome shotgun (WGS) entry which is preliminary data.</text>
</comment>
<keyword evidence="8" id="KW-0732">Signal</keyword>
<reference evidence="10" key="1">
    <citation type="submission" date="2021-03" db="EMBL/GenBank/DDBJ databases">
        <authorList>
            <person name="Tagirdzhanova G."/>
        </authorList>
    </citation>
    <scope>NUCLEOTIDE SEQUENCE</scope>
</reference>
<sequence length="419" mass="44982">MTLHNLALLSAFGLASAFPWVASVPGVDSSLFHRDVFEKRQSYPYGSCPNNPQHTGAAPYSKQYPYTGAVNGLPGSQKGGIQVPAPGDTAHYYTAPGPNDIRGPCPGLNSAANHNFLSHDGITTFAELVDAQQNVYNVGYDLAVLLATLGVGLDGDPITGKLSLGCDATSRTSSTGGLLGAEPGLNGHNKFEGDTSLTRNDFFPSNGDNYMFNGTLFEAMRQTSNNVFDRTAMSKYRYQRYQQSIKENANFYFGPKSLLLYGAASFLYELFPSYGPAGTADLATISSFFGAVSTGQGTWAHQGDRIPPNWFSRVAPYTIPDVGNEIIAQYLAFPVLFGGNLGSTNNFDGLNTTFGIIKDGKLPSSTTAADITCLLYQLATENVPSSLSTVLELPLEVLEFTISKLNPIFKNYGCPLRTI</sequence>
<evidence type="ECO:0000259" key="9">
    <source>
        <dbReference type="PROSITE" id="PS51405"/>
    </source>
</evidence>
<keyword evidence="3" id="KW-0349">Heme</keyword>
<dbReference type="EMBL" id="CAJPDQ010000012">
    <property type="protein sequence ID" value="CAF9917272.1"/>
    <property type="molecule type" value="Genomic_DNA"/>
</dbReference>
<dbReference type="AlphaFoldDB" id="A0A8H3I708"/>
<name>A0A8H3I708_9LECA</name>
<dbReference type="SUPFAM" id="SSF47571">
    <property type="entry name" value="Cloroperoxidase"/>
    <property type="match status" value="1"/>
</dbReference>
<comment type="similarity">
    <text evidence="7">Belongs to the chloroperoxidase family.</text>
</comment>
<feature type="domain" description="Heme haloperoxidase family profile" evidence="9">
    <location>
        <begin position="89"/>
        <end position="324"/>
    </location>
</feature>
<proteinExistence type="inferred from homology"/>
<evidence type="ECO:0000256" key="6">
    <source>
        <dbReference type="ARBA" id="ARBA00023004"/>
    </source>
</evidence>
<organism evidence="10 11">
    <name type="scientific">Gomphillus americanus</name>
    <dbReference type="NCBI Taxonomy" id="1940652"/>
    <lineage>
        <taxon>Eukaryota</taxon>
        <taxon>Fungi</taxon>
        <taxon>Dikarya</taxon>
        <taxon>Ascomycota</taxon>
        <taxon>Pezizomycotina</taxon>
        <taxon>Lecanoromycetes</taxon>
        <taxon>OSLEUM clade</taxon>
        <taxon>Ostropomycetidae</taxon>
        <taxon>Ostropales</taxon>
        <taxon>Graphidaceae</taxon>
        <taxon>Gomphilloideae</taxon>
        <taxon>Gomphillus</taxon>
    </lineage>
</organism>
<dbReference type="GO" id="GO:0046872">
    <property type="term" value="F:metal ion binding"/>
    <property type="evidence" value="ECO:0007669"/>
    <property type="project" value="UniProtKB-KW"/>
</dbReference>
<dbReference type="PANTHER" id="PTHR33577:SF15">
    <property type="entry name" value="HEME HALOPEROXIDASE FAMILY PROFILE DOMAIN-CONTAINING PROTEIN"/>
    <property type="match status" value="1"/>
</dbReference>
<keyword evidence="4" id="KW-0479">Metal-binding</keyword>
<evidence type="ECO:0000256" key="7">
    <source>
        <dbReference type="ARBA" id="ARBA00025795"/>
    </source>
</evidence>
<gene>
    <name evidence="10" type="ORF">GOMPHAMPRED_001201</name>
</gene>
<keyword evidence="11" id="KW-1185">Reference proteome</keyword>
<keyword evidence="5" id="KW-0560">Oxidoreductase</keyword>
<evidence type="ECO:0000256" key="3">
    <source>
        <dbReference type="ARBA" id="ARBA00022617"/>
    </source>
</evidence>
<comment type="cofactor">
    <cofactor evidence="1">
        <name>heme b</name>
        <dbReference type="ChEBI" id="CHEBI:60344"/>
    </cofactor>
</comment>
<dbReference type="OrthoDB" id="407298at2759"/>